<dbReference type="Gene3D" id="3.40.1080.10">
    <property type="entry name" value="Glutaconate Coenzyme A-transferase"/>
    <property type="match status" value="1"/>
</dbReference>
<reference evidence="2" key="1">
    <citation type="submission" date="2018-05" db="EMBL/GenBank/DDBJ databases">
        <authorList>
            <person name="Lanie J.A."/>
            <person name="Ng W.-L."/>
            <person name="Kazmierczak K.M."/>
            <person name="Andrzejewski T.M."/>
            <person name="Davidsen T.M."/>
            <person name="Wayne K.J."/>
            <person name="Tettelin H."/>
            <person name="Glass J.I."/>
            <person name="Rusch D."/>
            <person name="Podicherti R."/>
            <person name="Tsui H.-C.T."/>
            <person name="Winkler M.E."/>
        </authorList>
    </citation>
    <scope>NUCLEOTIDE SEQUENCE</scope>
</reference>
<proteinExistence type="predicted"/>
<evidence type="ECO:0000259" key="1">
    <source>
        <dbReference type="Pfam" id="PF02550"/>
    </source>
</evidence>
<feature type="non-terminal residue" evidence="2">
    <location>
        <position position="79"/>
    </location>
</feature>
<accession>A0A383EPG4</accession>
<dbReference type="AlphaFoldDB" id="A0A383EPG4"/>
<dbReference type="GO" id="GO:0008410">
    <property type="term" value="F:CoA-transferase activity"/>
    <property type="evidence" value="ECO:0007669"/>
    <property type="project" value="InterPro"/>
</dbReference>
<dbReference type="InterPro" id="IPR003702">
    <property type="entry name" value="ActCoA_hydro_N"/>
</dbReference>
<sequence>MFDWKTQYREKIISPENAALLVKDNMFIHFGALPSDPWYLAQYIHARSTELNNVVIYGDLMRDMNNWDHISLDNSDNRH</sequence>
<feature type="domain" description="Acetyl-CoA hydrolase/transferase N-terminal" evidence="1">
    <location>
        <begin position="5"/>
        <end position="73"/>
    </location>
</feature>
<organism evidence="2">
    <name type="scientific">marine metagenome</name>
    <dbReference type="NCBI Taxonomy" id="408172"/>
    <lineage>
        <taxon>unclassified sequences</taxon>
        <taxon>metagenomes</taxon>
        <taxon>ecological metagenomes</taxon>
    </lineage>
</organism>
<dbReference type="EMBL" id="UINC01227782">
    <property type="protein sequence ID" value="SVE58812.1"/>
    <property type="molecule type" value="Genomic_DNA"/>
</dbReference>
<protein>
    <recommendedName>
        <fullName evidence="1">Acetyl-CoA hydrolase/transferase N-terminal domain-containing protein</fullName>
    </recommendedName>
</protein>
<evidence type="ECO:0000313" key="2">
    <source>
        <dbReference type="EMBL" id="SVE58812.1"/>
    </source>
</evidence>
<name>A0A383EPG4_9ZZZZ</name>
<dbReference type="Pfam" id="PF02550">
    <property type="entry name" value="AcetylCoA_hydro"/>
    <property type="match status" value="1"/>
</dbReference>
<gene>
    <name evidence="2" type="ORF">METZ01_LOCUS511666</name>
</gene>